<evidence type="ECO:0000313" key="7">
    <source>
        <dbReference type="EMBL" id="KAB7628586.1"/>
    </source>
</evidence>
<comment type="caution">
    <text evidence="7">The sequence shown here is derived from an EMBL/GenBank/DDBJ whole genome shotgun (WGS) entry which is preliminary data.</text>
</comment>
<dbReference type="Pfam" id="PF00419">
    <property type="entry name" value="Fimbrial"/>
    <property type="match status" value="1"/>
</dbReference>
<accession>A0A7V8CBS7</accession>
<dbReference type="Gene3D" id="2.60.40.1090">
    <property type="entry name" value="Fimbrial-type adhesion domain"/>
    <property type="match status" value="1"/>
</dbReference>
<keyword evidence="4" id="KW-0281">Fimbrium</keyword>
<dbReference type="Proteomes" id="UP000449004">
    <property type="component" value="Unassembled WGS sequence"/>
</dbReference>
<feature type="signal peptide" evidence="5">
    <location>
        <begin position="1"/>
        <end position="24"/>
    </location>
</feature>
<reference evidence="7 8" key="1">
    <citation type="submission" date="2019-10" db="EMBL/GenBank/DDBJ databases">
        <title>Halotolerant bacteria associated to Saharan-endemic halophytes Stipa tenacissima L. and Atriplex halimus L mitigate salt stress and promote growth of tomato plants.</title>
        <authorList>
            <person name="Dif G."/>
        </authorList>
    </citation>
    <scope>NUCLEOTIDE SEQUENCE [LARGE SCALE GENOMIC DNA]</scope>
    <source>
        <strain evidence="7 8">IS26</strain>
    </source>
</reference>
<organism evidence="7 8">
    <name type="scientific">Stenotrophomonas rhizophila</name>
    <dbReference type="NCBI Taxonomy" id="216778"/>
    <lineage>
        <taxon>Bacteria</taxon>
        <taxon>Pseudomonadati</taxon>
        <taxon>Pseudomonadota</taxon>
        <taxon>Gammaproteobacteria</taxon>
        <taxon>Lysobacterales</taxon>
        <taxon>Lysobacteraceae</taxon>
        <taxon>Stenotrophomonas</taxon>
    </lineage>
</organism>
<dbReference type="InterPro" id="IPR050263">
    <property type="entry name" value="Bact_Fimbrial_Adh_Pro"/>
</dbReference>
<evidence type="ECO:0000256" key="5">
    <source>
        <dbReference type="SAM" id="SignalP"/>
    </source>
</evidence>
<dbReference type="EMBL" id="WELC01000028">
    <property type="protein sequence ID" value="KAB7628586.1"/>
    <property type="molecule type" value="Genomic_DNA"/>
</dbReference>
<gene>
    <name evidence="7" type="ORF">F9K92_16925</name>
</gene>
<evidence type="ECO:0000313" key="8">
    <source>
        <dbReference type="Proteomes" id="UP000449004"/>
    </source>
</evidence>
<dbReference type="AlphaFoldDB" id="A0A7V8CBS7"/>
<feature type="chain" id="PRO_5030735318" evidence="5">
    <location>
        <begin position="25"/>
        <end position="183"/>
    </location>
</feature>
<sequence length="183" mass="19086">MRVMMRIVCLLPLLMLVSVLPARAQSTGTSNVALTGRIQPGTCTVAAVNERFPTVMANTFNNNPASENSNAASWLPFNLTLTGCAGVTGATLVFGTAADAEPSRASMFRNKATADAAPYAAIWLRPTTDCATGGTIAPASTRNETISGSTHEVPLCALYVKLAGGVVTRGAISTRFTVTITYQ</sequence>
<evidence type="ECO:0000256" key="1">
    <source>
        <dbReference type="ARBA" id="ARBA00004561"/>
    </source>
</evidence>
<evidence type="ECO:0000259" key="6">
    <source>
        <dbReference type="Pfam" id="PF00419"/>
    </source>
</evidence>
<dbReference type="GO" id="GO:0009289">
    <property type="term" value="C:pilus"/>
    <property type="evidence" value="ECO:0007669"/>
    <property type="project" value="UniProtKB-SubCell"/>
</dbReference>
<dbReference type="PANTHER" id="PTHR33420">
    <property type="entry name" value="FIMBRIAL SUBUNIT ELFA-RELATED"/>
    <property type="match status" value="1"/>
</dbReference>
<keyword evidence="3 5" id="KW-0732">Signal</keyword>
<evidence type="ECO:0000256" key="4">
    <source>
        <dbReference type="ARBA" id="ARBA00023263"/>
    </source>
</evidence>
<protein>
    <submittedName>
        <fullName evidence="7">Fimbrial protein</fullName>
    </submittedName>
</protein>
<dbReference type="PANTHER" id="PTHR33420:SF3">
    <property type="entry name" value="FIMBRIAL SUBUNIT ELFA"/>
    <property type="match status" value="1"/>
</dbReference>
<comment type="subcellular location">
    <subcellularLocation>
        <location evidence="1">Fimbrium</location>
    </subcellularLocation>
</comment>
<evidence type="ECO:0000256" key="3">
    <source>
        <dbReference type="ARBA" id="ARBA00022729"/>
    </source>
</evidence>
<dbReference type="GO" id="GO:0043709">
    <property type="term" value="P:cell adhesion involved in single-species biofilm formation"/>
    <property type="evidence" value="ECO:0007669"/>
    <property type="project" value="TreeGrafter"/>
</dbReference>
<evidence type="ECO:0000256" key="2">
    <source>
        <dbReference type="ARBA" id="ARBA00006671"/>
    </source>
</evidence>
<dbReference type="SUPFAM" id="SSF49401">
    <property type="entry name" value="Bacterial adhesins"/>
    <property type="match status" value="1"/>
</dbReference>
<dbReference type="InterPro" id="IPR036937">
    <property type="entry name" value="Adhesion_dom_fimbrial_sf"/>
</dbReference>
<comment type="similarity">
    <text evidence="2">Belongs to the fimbrial protein family.</text>
</comment>
<dbReference type="InterPro" id="IPR008966">
    <property type="entry name" value="Adhesion_dom_sf"/>
</dbReference>
<dbReference type="InterPro" id="IPR000259">
    <property type="entry name" value="Adhesion_dom_fimbrial"/>
</dbReference>
<name>A0A7V8CBS7_9GAMM</name>
<feature type="domain" description="Fimbrial-type adhesion" evidence="6">
    <location>
        <begin position="33"/>
        <end position="183"/>
    </location>
</feature>
<proteinExistence type="inferred from homology"/>